<evidence type="ECO:0000313" key="1">
    <source>
        <dbReference type="EMBL" id="KDC46012.1"/>
    </source>
</evidence>
<feature type="non-terminal residue" evidence="1">
    <location>
        <position position="1"/>
    </location>
</feature>
<organism evidence="1 2">
    <name type="scientific">Pseudoalteromonas fuliginea</name>
    <dbReference type="NCBI Taxonomy" id="1872678"/>
    <lineage>
        <taxon>Bacteria</taxon>
        <taxon>Pseudomonadati</taxon>
        <taxon>Pseudomonadota</taxon>
        <taxon>Gammaproteobacteria</taxon>
        <taxon>Alteromonadales</taxon>
        <taxon>Pseudoalteromonadaceae</taxon>
        <taxon>Pseudoalteromonas</taxon>
    </lineage>
</organism>
<reference evidence="1 2" key="1">
    <citation type="submission" date="2014-04" db="EMBL/GenBank/DDBJ databases">
        <title>Pseudoalteromonas galatheae sp. nov., isolated from a deep-sea polychaete near Canal Concepcion, Chile.</title>
        <authorList>
            <person name="Machado H.R."/>
            <person name="Gram L."/>
            <person name="Vynne N.G."/>
        </authorList>
    </citation>
    <scope>NUCLEOTIDE SEQUENCE [LARGE SCALE GENOMIC DNA]</scope>
    <source>
        <strain evidence="1 2">KMM216</strain>
    </source>
</reference>
<proteinExistence type="predicted"/>
<gene>
    <name evidence="1" type="ORF">DC53_21570</name>
</gene>
<dbReference type="RefSeq" id="WP_033032573.1">
    <property type="nucleotide sequence ID" value="NZ_JJNZ01000212.1"/>
</dbReference>
<dbReference type="AlphaFoldDB" id="A0ABD3Y326"/>
<accession>A0ABD3Y326</accession>
<evidence type="ECO:0000313" key="2">
    <source>
        <dbReference type="Proteomes" id="UP000027154"/>
    </source>
</evidence>
<protein>
    <submittedName>
        <fullName evidence="1">Uncharacterized protein</fullName>
    </submittedName>
</protein>
<sequence length="127" mass="14648">SALSGEIEWNGEGLPPVGAIYTVDPNHDVELLCKYSSKYVVVGEMLSKETYKGMEVVIDTMEQRNRVFRKPETPQQREDRERLEAAYDLYCHALDKKTTFDSFCNFGPLKDIYTKIVDKTNYRKGVK</sequence>
<name>A0ABD3Y326_9GAMM</name>
<dbReference type="EMBL" id="JJNZ01000212">
    <property type="protein sequence ID" value="KDC46012.1"/>
    <property type="molecule type" value="Genomic_DNA"/>
</dbReference>
<comment type="caution">
    <text evidence="1">The sequence shown here is derived from an EMBL/GenBank/DDBJ whole genome shotgun (WGS) entry which is preliminary data.</text>
</comment>
<dbReference type="Proteomes" id="UP000027154">
    <property type="component" value="Unassembled WGS sequence"/>
</dbReference>